<dbReference type="PANTHER" id="PTHR48083:SF20">
    <property type="entry name" value="LONG-CHAIN SPECIFIC ACYL-COA DEHYDROGENASE, MITOCHONDRIAL"/>
    <property type="match status" value="1"/>
</dbReference>
<evidence type="ECO:0000256" key="1">
    <source>
        <dbReference type="ARBA" id="ARBA00001974"/>
    </source>
</evidence>
<organism evidence="13 14">
    <name type="scientific">Janibacter alkaliphilus</name>
    <dbReference type="NCBI Taxonomy" id="1069963"/>
    <lineage>
        <taxon>Bacteria</taxon>
        <taxon>Bacillati</taxon>
        <taxon>Actinomycetota</taxon>
        <taxon>Actinomycetes</taxon>
        <taxon>Micrococcales</taxon>
        <taxon>Intrasporangiaceae</taxon>
        <taxon>Janibacter</taxon>
    </lineage>
</organism>
<evidence type="ECO:0000256" key="8">
    <source>
        <dbReference type="ARBA" id="ARBA00040394"/>
    </source>
</evidence>
<dbReference type="FunFam" id="1.20.140.10:FF:000001">
    <property type="entry name" value="Acyl-CoA dehydrogenase"/>
    <property type="match status" value="1"/>
</dbReference>
<dbReference type="RefSeq" id="WP_343036937.1">
    <property type="nucleotide sequence ID" value="NZ_JACBZX010000001.1"/>
</dbReference>
<keyword evidence="6 10" id="KW-0560">Oxidoreductase</keyword>
<protein>
    <recommendedName>
        <fullName evidence="8">Acyl-[acyl-carrier-protein] dehydrogenase MbtN</fullName>
    </recommendedName>
    <alternativeName>
        <fullName evidence="9">Mycobactin synthase protein N</fullName>
    </alternativeName>
</protein>
<dbReference type="GO" id="GO:0005737">
    <property type="term" value="C:cytoplasm"/>
    <property type="evidence" value="ECO:0007669"/>
    <property type="project" value="TreeGrafter"/>
</dbReference>
<comment type="pathway">
    <text evidence="2">Siderophore biosynthesis; mycobactin biosynthesis.</text>
</comment>
<evidence type="ECO:0000256" key="4">
    <source>
        <dbReference type="ARBA" id="ARBA00022630"/>
    </source>
</evidence>
<keyword evidence="14" id="KW-1185">Reference proteome</keyword>
<dbReference type="InterPro" id="IPR050741">
    <property type="entry name" value="Acyl-CoA_dehydrogenase"/>
</dbReference>
<gene>
    <name evidence="13" type="ORF">BJY28_000680</name>
</gene>
<evidence type="ECO:0000256" key="7">
    <source>
        <dbReference type="ARBA" id="ARBA00037085"/>
    </source>
</evidence>
<dbReference type="InterPro" id="IPR046373">
    <property type="entry name" value="Acyl-CoA_Oxase/DH_mid-dom_sf"/>
</dbReference>
<dbReference type="InterPro" id="IPR009075">
    <property type="entry name" value="AcylCo_DH/oxidase_C"/>
</dbReference>
<evidence type="ECO:0000313" key="13">
    <source>
        <dbReference type="EMBL" id="NYG36211.1"/>
    </source>
</evidence>
<evidence type="ECO:0000259" key="12">
    <source>
        <dbReference type="Pfam" id="PF02770"/>
    </source>
</evidence>
<keyword evidence="4 10" id="KW-0285">Flavoprotein</keyword>
<dbReference type="SUPFAM" id="SSF47203">
    <property type="entry name" value="Acyl-CoA dehydrogenase C-terminal domain-like"/>
    <property type="match status" value="1"/>
</dbReference>
<evidence type="ECO:0000256" key="9">
    <source>
        <dbReference type="ARBA" id="ARBA00042660"/>
    </source>
</evidence>
<evidence type="ECO:0000256" key="3">
    <source>
        <dbReference type="ARBA" id="ARBA00009347"/>
    </source>
</evidence>
<dbReference type="EMBL" id="JACBZX010000001">
    <property type="protein sequence ID" value="NYG36211.1"/>
    <property type="molecule type" value="Genomic_DNA"/>
</dbReference>
<comment type="similarity">
    <text evidence="3 10">Belongs to the acyl-CoA dehydrogenase family.</text>
</comment>
<dbReference type="InterPro" id="IPR006091">
    <property type="entry name" value="Acyl-CoA_Oxase/DH_mid-dom"/>
</dbReference>
<proteinExistence type="inferred from homology"/>
<dbReference type="GO" id="GO:0033539">
    <property type="term" value="P:fatty acid beta-oxidation using acyl-CoA dehydrogenase"/>
    <property type="evidence" value="ECO:0007669"/>
    <property type="project" value="TreeGrafter"/>
</dbReference>
<dbReference type="Pfam" id="PF00441">
    <property type="entry name" value="Acyl-CoA_dh_1"/>
    <property type="match status" value="1"/>
</dbReference>
<dbReference type="Gene3D" id="1.20.140.10">
    <property type="entry name" value="Butyryl-CoA Dehydrogenase, subunit A, domain 3"/>
    <property type="match status" value="1"/>
</dbReference>
<evidence type="ECO:0000256" key="2">
    <source>
        <dbReference type="ARBA" id="ARBA00005102"/>
    </source>
</evidence>
<dbReference type="Gene3D" id="2.40.110.10">
    <property type="entry name" value="Butyryl-CoA Dehydrogenase, subunit A, domain 2"/>
    <property type="match status" value="1"/>
</dbReference>
<reference evidence="13 14" key="1">
    <citation type="submission" date="2020-07" db="EMBL/GenBank/DDBJ databases">
        <title>Sequencing the genomes of 1000 actinobacteria strains.</title>
        <authorList>
            <person name="Klenk H.-P."/>
        </authorList>
    </citation>
    <scope>NUCLEOTIDE SEQUENCE [LARGE SCALE GENOMIC DNA]</scope>
    <source>
        <strain evidence="13 14">DSM 24723</strain>
    </source>
</reference>
<comment type="cofactor">
    <cofactor evidence="1 10">
        <name>FAD</name>
        <dbReference type="ChEBI" id="CHEBI:57692"/>
    </cofactor>
</comment>
<dbReference type="InterPro" id="IPR009100">
    <property type="entry name" value="AcylCoA_DH/oxidase_NM_dom_sf"/>
</dbReference>
<dbReference type="PANTHER" id="PTHR48083">
    <property type="entry name" value="MEDIUM-CHAIN SPECIFIC ACYL-COA DEHYDROGENASE, MITOCHONDRIAL-RELATED"/>
    <property type="match status" value="1"/>
</dbReference>
<dbReference type="Proteomes" id="UP000592181">
    <property type="component" value="Unassembled WGS sequence"/>
</dbReference>
<dbReference type="Pfam" id="PF02770">
    <property type="entry name" value="Acyl-CoA_dh_M"/>
    <property type="match status" value="1"/>
</dbReference>
<accession>A0A852XCK5</accession>
<dbReference type="GO" id="GO:0003995">
    <property type="term" value="F:acyl-CoA dehydrogenase activity"/>
    <property type="evidence" value="ECO:0007669"/>
    <property type="project" value="InterPro"/>
</dbReference>
<dbReference type="SUPFAM" id="SSF56645">
    <property type="entry name" value="Acyl-CoA dehydrogenase NM domain-like"/>
    <property type="match status" value="1"/>
</dbReference>
<evidence type="ECO:0000256" key="5">
    <source>
        <dbReference type="ARBA" id="ARBA00022827"/>
    </source>
</evidence>
<evidence type="ECO:0000259" key="11">
    <source>
        <dbReference type="Pfam" id="PF00441"/>
    </source>
</evidence>
<feature type="domain" description="Acyl-CoA dehydrogenase/oxidase C-terminal" evidence="11">
    <location>
        <begin position="88"/>
        <end position="232"/>
    </location>
</feature>
<dbReference type="InterPro" id="IPR006089">
    <property type="entry name" value="Acyl-CoA_DH_CS"/>
</dbReference>
<dbReference type="AlphaFoldDB" id="A0A852XCK5"/>
<evidence type="ECO:0000313" key="14">
    <source>
        <dbReference type="Proteomes" id="UP000592181"/>
    </source>
</evidence>
<dbReference type="InterPro" id="IPR036250">
    <property type="entry name" value="AcylCo_DH-like_C"/>
</dbReference>
<name>A0A852XCK5_9MICO</name>
<comment type="function">
    <text evidence="7">Catalyzes the dehydrogenation at the alpha-beta position of ACP-bound acyl chains. This results in the introduction of a double bond in the lipidic chain, which is further transferred to the epsilon-amino group of lysine residue in the mycobactin core by MbtK.</text>
</comment>
<evidence type="ECO:0000256" key="6">
    <source>
        <dbReference type="ARBA" id="ARBA00023002"/>
    </source>
</evidence>
<sequence>MLDGGKTFITGGRNADRVLVVCRTGTADADDRRGGLSILVVDNTSPGFTVGRTLEKIGLHAQDTVELSFSGVRVPVEDRLGEEGAAFGYLAHNLPQERLTIAVAAVAAAARAVELATGYANERRIFGAPLATFQNSKFVLAECATEVAAAQAMLDQALAAHDRGELDAVDAAKLKLFTTEVQARVVDRCLQLHGGYGYITEYPIARLYADARISRIYGGTSEVMKTIVAKSLDLAR</sequence>
<feature type="domain" description="Acyl-CoA oxidase/dehydrogenase middle" evidence="12">
    <location>
        <begin position="1"/>
        <end position="72"/>
    </location>
</feature>
<evidence type="ECO:0000256" key="10">
    <source>
        <dbReference type="RuleBase" id="RU362125"/>
    </source>
</evidence>
<comment type="caution">
    <text evidence="13">The sequence shown here is derived from an EMBL/GenBank/DDBJ whole genome shotgun (WGS) entry which is preliminary data.</text>
</comment>
<keyword evidence="5 10" id="KW-0274">FAD</keyword>
<dbReference type="GO" id="GO:0050660">
    <property type="term" value="F:flavin adenine dinucleotide binding"/>
    <property type="evidence" value="ECO:0007669"/>
    <property type="project" value="TreeGrafter"/>
</dbReference>
<dbReference type="PROSITE" id="PS00073">
    <property type="entry name" value="ACYL_COA_DH_2"/>
    <property type="match status" value="1"/>
</dbReference>